<feature type="signal peptide" evidence="1">
    <location>
        <begin position="1"/>
        <end position="16"/>
    </location>
</feature>
<keyword evidence="1" id="KW-0732">Signal</keyword>
<proteinExistence type="predicted"/>
<sequence length="83" mass="8907">MVAPLILLYLLSSSIGNPCLGGVDNKNGRPLLEEKCYPVVRYPDLKVDEDPFTELPSDAEVLAPADVPFDDCLATPLALPPPS</sequence>
<name>A0A426ZCY9_ENSVE</name>
<accession>A0A426ZCY9</accession>
<dbReference type="EMBL" id="AMZH03007215">
    <property type="protein sequence ID" value="RRT61865.1"/>
    <property type="molecule type" value="Genomic_DNA"/>
</dbReference>
<reference evidence="2 3" key="1">
    <citation type="journal article" date="2014" name="Agronomy (Basel)">
        <title>A Draft Genome Sequence for Ensete ventricosum, the Drought-Tolerant Tree Against Hunger.</title>
        <authorList>
            <person name="Harrison J."/>
            <person name="Moore K.A."/>
            <person name="Paszkiewicz K."/>
            <person name="Jones T."/>
            <person name="Grant M."/>
            <person name="Ambacheew D."/>
            <person name="Muzemil S."/>
            <person name="Studholme D.J."/>
        </authorList>
    </citation>
    <scope>NUCLEOTIDE SEQUENCE [LARGE SCALE GENOMIC DNA]</scope>
</reference>
<evidence type="ECO:0008006" key="4">
    <source>
        <dbReference type="Google" id="ProtNLM"/>
    </source>
</evidence>
<evidence type="ECO:0000256" key="1">
    <source>
        <dbReference type="SAM" id="SignalP"/>
    </source>
</evidence>
<gene>
    <name evidence="2" type="ORF">B296_00014743</name>
</gene>
<feature type="chain" id="PRO_5019084430" description="Secreted protein" evidence="1">
    <location>
        <begin position="17"/>
        <end position="83"/>
    </location>
</feature>
<dbReference type="AlphaFoldDB" id="A0A426ZCY9"/>
<organism evidence="2 3">
    <name type="scientific">Ensete ventricosum</name>
    <name type="common">Abyssinian banana</name>
    <name type="synonym">Musa ensete</name>
    <dbReference type="NCBI Taxonomy" id="4639"/>
    <lineage>
        <taxon>Eukaryota</taxon>
        <taxon>Viridiplantae</taxon>
        <taxon>Streptophyta</taxon>
        <taxon>Embryophyta</taxon>
        <taxon>Tracheophyta</taxon>
        <taxon>Spermatophyta</taxon>
        <taxon>Magnoliopsida</taxon>
        <taxon>Liliopsida</taxon>
        <taxon>Zingiberales</taxon>
        <taxon>Musaceae</taxon>
        <taxon>Ensete</taxon>
    </lineage>
</organism>
<evidence type="ECO:0000313" key="2">
    <source>
        <dbReference type="EMBL" id="RRT61865.1"/>
    </source>
</evidence>
<evidence type="ECO:0000313" key="3">
    <source>
        <dbReference type="Proteomes" id="UP000287651"/>
    </source>
</evidence>
<protein>
    <recommendedName>
        <fullName evidence="4">Secreted protein</fullName>
    </recommendedName>
</protein>
<dbReference type="Proteomes" id="UP000287651">
    <property type="component" value="Unassembled WGS sequence"/>
</dbReference>
<comment type="caution">
    <text evidence="2">The sequence shown here is derived from an EMBL/GenBank/DDBJ whole genome shotgun (WGS) entry which is preliminary data.</text>
</comment>